<dbReference type="AlphaFoldDB" id="A0A8S4FYV1"/>
<protein>
    <submittedName>
        <fullName evidence="4">(diamondback moth) hypothetical protein</fullName>
    </submittedName>
</protein>
<organism evidence="4 5">
    <name type="scientific">Plutella xylostella</name>
    <name type="common">Diamondback moth</name>
    <name type="synonym">Plutella maculipennis</name>
    <dbReference type="NCBI Taxonomy" id="51655"/>
    <lineage>
        <taxon>Eukaryota</taxon>
        <taxon>Metazoa</taxon>
        <taxon>Ecdysozoa</taxon>
        <taxon>Arthropoda</taxon>
        <taxon>Hexapoda</taxon>
        <taxon>Insecta</taxon>
        <taxon>Pterygota</taxon>
        <taxon>Neoptera</taxon>
        <taxon>Endopterygota</taxon>
        <taxon>Lepidoptera</taxon>
        <taxon>Glossata</taxon>
        <taxon>Ditrysia</taxon>
        <taxon>Yponomeutoidea</taxon>
        <taxon>Plutellidae</taxon>
        <taxon>Plutella</taxon>
    </lineage>
</organism>
<evidence type="ECO:0000313" key="4">
    <source>
        <dbReference type="EMBL" id="CAG9133399.1"/>
    </source>
</evidence>
<keyword evidence="3" id="KW-0812">Transmembrane</keyword>
<gene>
    <name evidence="4" type="ORF">PLXY2_LOCUS11636</name>
</gene>
<accession>A0A8S4FYV1</accession>
<reference evidence="4" key="1">
    <citation type="submission" date="2020-11" db="EMBL/GenBank/DDBJ databases">
        <authorList>
            <person name="Whiteford S."/>
        </authorList>
    </citation>
    <scope>NUCLEOTIDE SEQUENCE</scope>
</reference>
<evidence type="ECO:0000313" key="5">
    <source>
        <dbReference type="Proteomes" id="UP000653454"/>
    </source>
</evidence>
<feature type="coiled-coil region" evidence="1">
    <location>
        <begin position="102"/>
        <end position="129"/>
    </location>
</feature>
<keyword evidence="3" id="KW-1133">Transmembrane helix</keyword>
<comment type="caution">
    <text evidence="4">The sequence shown here is derived from an EMBL/GenBank/DDBJ whole genome shotgun (WGS) entry which is preliminary data.</text>
</comment>
<evidence type="ECO:0000256" key="2">
    <source>
        <dbReference type="SAM" id="MobiDB-lite"/>
    </source>
</evidence>
<feature type="transmembrane region" description="Helical" evidence="3">
    <location>
        <begin position="69"/>
        <end position="89"/>
    </location>
</feature>
<keyword evidence="5" id="KW-1185">Reference proteome</keyword>
<name>A0A8S4FYV1_PLUXY</name>
<evidence type="ECO:0000256" key="3">
    <source>
        <dbReference type="SAM" id="Phobius"/>
    </source>
</evidence>
<dbReference type="EMBL" id="CAJHNJ030000061">
    <property type="protein sequence ID" value="CAG9133399.1"/>
    <property type="molecule type" value="Genomic_DNA"/>
</dbReference>
<keyword evidence="3" id="KW-0472">Membrane</keyword>
<dbReference type="Proteomes" id="UP000653454">
    <property type="component" value="Unassembled WGS sequence"/>
</dbReference>
<sequence length="224" mass="25280">MTTSFRKVESPKRDRSPVPALHTPHSTLLKPPAACLPPPTPRKPRARPWTLKRCTETVCTFFRGAYHSFGINIIVFLTLLVIVMVGYPLQSIQNKMQPPKEMTEMKKIVEVMKKKVKNAETACLNVEDELCCMHLGIQDHSTDTADIHNISFCSGYSDAVTSEDTRPDQTDQTNHTDHTDHTAYIREVLYPGHLANSCKEVAIMSYLYTDSFNAIRVGDDDKNN</sequence>
<proteinExistence type="predicted"/>
<keyword evidence="1" id="KW-0175">Coiled coil</keyword>
<feature type="compositionally biased region" description="Basic and acidic residues" evidence="2">
    <location>
        <begin position="1"/>
        <end position="16"/>
    </location>
</feature>
<evidence type="ECO:0000256" key="1">
    <source>
        <dbReference type="SAM" id="Coils"/>
    </source>
</evidence>
<feature type="region of interest" description="Disordered" evidence="2">
    <location>
        <begin position="1"/>
        <end position="44"/>
    </location>
</feature>